<dbReference type="Proteomes" id="UP000185316">
    <property type="component" value="Segment"/>
</dbReference>
<evidence type="ECO:0000313" key="5">
    <source>
        <dbReference type="EMBL" id="AIX42411.1"/>
    </source>
</evidence>
<evidence type="ECO:0000313" key="3">
    <source>
        <dbReference type="EMBL" id="AIX30384.1"/>
    </source>
</evidence>
<dbReference type="EMBL" id="KJ019086">
    <property type="protein sequence ID" value="AIX27836.1"/>
    <property type="molecule type" value="Genomic_DNA"/>
</dbReference>
<dbReference type="Proteomes" id="UP000185307">
    <property type="component" value="Segment"/>
</dbReference>
<evidence type="ECO:0000313" key="1">
    <source>
        <dbReference type="EMBL" id="AIX27836.1"/>
    </source>
</evidence>
<accession>A0A0E3FI48</accession>
<dbReference type="Proteomes" id="UP000033001">
    <property type="component" value="Segment"/>
</dbReference>
<dbReference type="EMBL" id="KJ019146">
    <property type="protein sequence ID" value="AIX42411.1"/>
    <property type="molecule type" value="Genomic_DNA"/>
</dbReference>
<dbReference type="Proteomes" id="UP000185314">
    <property type="component" value="Segment"/>
</dbReference>
<dbReference type="EMBL" id="KJ019159">
    <property type="protein sequence ID" value="AIX45743.1"/>
    <property type="molecule type" value="Genomic_DNA"/>
</dbReference>
<evidence type="ECO:0000313" key="10">
    <source>
        <dbReference type="Proteomes" id="UP000185324"/>
    </source>
</evidence>
<proteinExistence type="predicted"/>
<evidence type="ECO:0000313" key="9">
    <source>
        <dbReference type="Proteomes" id="UP000185295"/>
    </source>
</evidence>
<evidence type="ECO:0000313" key="8">
    <source>
        <dbReference type="Proteomes" id="UP000033001"/>
    </source>
</evidence>
<protein>
    <submittedName>
        <fullName evidence="1">Uncharacterized protein</fullName>
    </submittedName>
</protein>
<organism evidence="1 10">
    <name type="scientific">Synechococcus phage ACG-2014f</name>
    <dbReference type="NCBI Taxonomy" id="1493511"/>
    <lineage>
        <taxon>Viruses</taxon>
        <taxon>Duplodnaviria</taxon>
        <taxon>Heunggongvirae</taxon>
        <taxon>Uroviricota</taxon>
        <taxon>Caudoviricetes</taxon>
        <taxon>Pantevenvirales</taxon>
        <taxon>Kyanoviridae</taxon>
        <taxon>Atlauavirus</taxon>
        <taxon>Atlauavirus tusconc8</taxon>
    </lineage>
</organism>
<dbReference type="EMBL" id="KJ019151">
    <property type="protein sequence ID" value="AIX43829.1"/>
    <property type="molecule type" value="Genomic_DNA"/>
</dbReference>
<evidence type="ECO:0000313" key="2">
    <source>
        <dbReference type="EMBL" id="AIX28761.1"/>
    </source>
</evidence>
<dbReference type="Proteomes" id="UP000185295">
    <property type="component" value="Segment"/>
</dbReference>
<dbReference type="EMBL" id="KJ019096">
    <property type="protein sequence ID" value="AIX30384.1"/>
    <property type="molecule type" value="Genomic_DNA"/>
</dbReference>
<dbReference type="EMBL" id="KJ019090">
    <property type="protein sequence ID" value="AIX28761.1"/>
    <property type="molecule type" value="Genomic_DNA"/>
</dbReference>
<name>A0A0E3FI48_9CAUD</name>
<dbReference type="EMBL" id="KJ019103">
    <property type="protein sequence ID" value="AIX32395.1"/>
    <property type="molecule type" value="Genomic_DNA"/>
</dbReference>
<evidence type="ECO:0000313" key="6">
    <source>
        <dbReference type="EMBL" id="AIX43829.1"/>
    </source>
</evidence>
<gene>
    <name evidence="5" type="ORF">Syn7803C16_192</name>
    <name evidence="6" type="ORF">Syn7803C24_190</name>
    <name evidence="7" type="ORF">Syn7803C34_192</name>
    <name evidence="1" type="ORF">Syn7803US17_195</name>
    <name evidence="2" type="ORF">Syn7803US24_194</name>
    <name evidence="3" type="ORF">Syn7803US36_196</name>
    <name evidence="4" type="ORF">Syn7803US44_195</name>
</gene>
<dbReference type="Proteomes" id="UP000185304">
    <property type="component" value="Segment"/>
</dbReference>
<reference evidence="8 9" key="1">
    <citation type="submission" date="2013-12" db="EMBL/GenBank/DDBJ databases">
        <title>Ecological redundancy of diverse viral populations within a natural community.</title>
        <authorList>
            <person name="Gregory A.C."/>
            <person name="LaButti K."/>
            <person name="Copeland A."/>
            <person name="Woyke T."/>
            <person name="Sullivan M.B."/>
        </authorList>
    </citation>
    <scope>NUCLEOTIDE SEQUENCE [LARGE SCALE GENOMIC DNA]</scope>
    <source>
        <strain evidence="5">Syn7803C16</strain>
        <strain evidence="6">Syn7803C24</strain>
        <strain evidence="7">Syn7803C34</strain>
        <strain evidence="1">Syn7803US17</strain>
        <strain evidence="2">Syn7803US24</strain>
        <strain evidence="3">Syn7803US36</strain>
        <strain evidence="4">Syn7803US44</strain>
    </source>
</reference>
<evidence type="ECO:0000313" key="4">
    <source>
        <dbReference type="EMBL" id="AIX32395.1"/>
    </source>
</evidence>
<sequence>MECLLVSHTTFWVLTGALLLSEAIGETKWIKSNGILSFIFELLEHLARIVRKVLYQR</sequence>
<dbReference type="Proteomes" id="UP000185324">
    <property type="component" value="Segment"/>
</dbReference>
<evidence type="ECO:0000313" key="7">
    <source>
        <dbReference type="EMBL" id="AIX45743.1"/>
    </source>
</evidence>